<dbReference type="VEuPathDB" id="FungiDB:SPRG_19710"/>
<gene>
    <name evidence="1" type="ORF">SPRG_19710</name>
</gene>
<keyword evidence="2" id="KW-1185">Reference proteome</keyword>
<evidence type="ECO:0000313" key="2">
    <source>
        <dbReference type="Proteomes" id="UP000030745"/>
    </source>
</evidence>
<dbReference type="GeneID" id="24141001"/>
<accession>A0A067CGE7</accession>
<dbReference type="Proteomes" id="UP000030745">
    <property type="component" value="Unassembled WGS sequence"/>
</dbReference>
<reference evidence="1 2" key="1">
    <citation type="journal article" date="2013" name="PLoS Genet.">
        <title>Distinctive expansion of potential virulence genes in the genome of the oomycete fish pathogen Saprolegnia parasitica.</title>
        <authorList>
            <person name="Jiang R.H."/>
            <person name="de Bruijn I."/>
            <person name="Haas B.J."/>
            <person name="Belmonte R."/>
            <person name="Lobach L."/>
            <person name="Christie J."/>
            <person name="van den Ackerveken G."/>
            <person name="Bottin A."/>
            <person name="Bulone V."/>
            <person name="Diaz-Moreno S.M."/>
            <person name="Dumas B."/>
            <person name="Fan L."/>
            <person name="Gaulin E."/>
            <person name="Govers F."/>
            <person name="Grenville-Briggs L.J."/>
            <person name="Horner N.R."/>
            <person name="Levin J.Z."/>
            <person name="Mammella M."/>
            <person name="Meijer H.J."/>
            <person name="Morris P."/>
            <person name="Nusbaum C."/>
            <person name="Oome S."/>
            <person name="Phillips A.J."/>
            <person name="van Rooyen D."/>
            <person name="Rzeszutek E."/>
            <person name="Saraiva M."/>
            <person name="Secombes C.J."/>
            <person name="Seidl M.F."/>
            <person name="Snel B."/>
            <person name="Stassen J.H."/>
            <person name="Sykes S."/>
            <person name="Tripathy S."/>
            <person name="van den Berg H."/>
            <person name="Vega-Arreguin J.C."/>
            <person name="Wawra S."/>
            <person name="Young S.K."/>
            <person name="Zeng Q."/>
            <person name="Dieguez-Uribeondo J."/>
            <person name="Russ C."/>
            <person name="Tyler B.M."/>
            <person name="van West P."/>
        </authorList>
    </citation>
    <scope>NUCLEOTIDE SEQUENCE [LARGE SCALE GENOMIC DNA]</scope>
    <source>
        <strain evidence="1 2">CBS 223.65</strain>
    </source>
</reference>
<protein>
    <submittedName>
        <fullName evidence="1">Uncharacterized protein</fullName>
    </submittedName>
</protein>
<dbReference type="RefSeq" id="XP_012199530.1">
    <property type="nucleotide sequence ID" value="XM_012344140.1"/>
</dbReference>
<proteinExistence type="predicted"/>
<dbReference type="KEGG" id="spar:SPRG_19710"/>
<name>A0A067CGE7_SAPPC</name>
<sequence length="116" mass="13380">MRVGSVVRGCQCLALHARLLRPVLEHNKIVVRRWVRWSRVAASFGWVGQLGRRPRSSHASKRFCRDEMQWKPGYRTLLLICLTVNARPMRALSSAARHSAASFFCMFFVSSDLYRS</sequence>
<dbReference type="AlphaFoldDB" id="A0A067CGE7"/>
<evidence type="ECO:0000313" key="1">
    <source>
        <dbReference type="EMBL" id="KDO29824.1"/>
    </source>
</evidence>
<organism evidence="1 2">
    <name type="scientific">Saprolegnia parasitica (strain CBS 223.65)</name>
    <dbReference type="NCBI Taxonomy" id="695850"/>
    <lineage>
        <taxon>Eukaryota</taxon>
        <taxon>Sar</taxon>
        <taxon>Stramenopiles</taxon>
        <taxon>Oomycota</taxon>
        <taxon>Saprolegniomycetes</taxon>
        <taxon>Saprolegniales</taxon>
        <taxon>Saprolegniaceae</taxon>
        <taxon>Saprolegnia</taxon>
    </lineage>
</organism>
<dbReference type="EMBL" id="KK583204">
    <property type="protein sequence ID" value="KDO29824.1"/>
    <property type="molecule type" value="Genomic_DNA"/>
</dbReference>